<keyword evidence="2" id="KW-0540">Nuclease</keyword>
<dbReference type="InterPro" id="IPR047216">
    <property type="entry name" value="Endonuclease_DUF559_bact"/>
</dbReference>
<dbReference type="CDD" id="cd01038">
    <property type="entry name" value="Endonuclease_DUF559"/>
    <property type="match status" value="1"/>
</dbReference>
<dbReference type="SUPFAM" id="SSF52980">
    <property type="entry name" value="Restriction endonuclease-like"/>
    <property type="match status" value="1"/>
</dbReference>
<organism evidence="2 3">
    <name type="scientific">Paralabilibaculum antarcticum</name>
    <dbReference type="NCBI Taxonomy" id="2912572"/>
    <lineage>
        <taxon>Bacteria</taxon>
        <taxon>Pseudomonadati</taxon>
        <taxon>Bacteroidota</taxon>
        <taxon>Bacteroidia</taxon>
        <taxon>Marinilabiliales</taxon>
        <taxon>Marinifilaceae</taxon>
        <taxon>Paralabilibaculum</taxon>
    </lineage>
</organism>
<dbReference type="EMBL" id="JAKJSC010000007">
    <property type="protein sequence ID" value="MDE5420010.1"/>
    <property type="molecule type" value="Genomic_DNA"/>
</dbReference>
<sequence length="130" mass="15914">MKYQELKEIKNKLRANTTKSEELLWKHIRKRQLLGRKFIRQHVIVYESYNDEYFFFIPDFYCDAEKLALELDGKIHDFTKNKDGKRDEILRSQRIQVIRIKNEELDNIEKVKEKIISNFQLDNNNPIFHR</sequence>
<keyword evidence="3" id="KW-1185">Reference proteome</keyword>
<reference evidence="2 3" key="1">
    <citation type="submission" date="2022-01" db="EMBL/GenBank/DDBJ databases">
        <title>Labilibaculum sp. nov, a marine bacterium isolated from Antarctica.</title>
        <authorList>
            <person name="Dai W."/>
        </authorList>
    </citation>
    <scope>NUCLEOTIDE SEQUENCE [LARGE SCALE GENOMIC DNA]</scope>
    <source>
        <strain evidence="2 3">DW002</strain>
    </source>
</reference>
<accession>A0ABT5VX60</accession>
<evidence type="ECO:0000313" key="2">
    <source>
        <dbReference type="EMBL" id="MDE5420010.1"/>
    </source>
</evidence>
<dbReference type="InterPro" id="IPR007569">
    <property type="entry name" value="DUF559"/>
</dbReference>
<dbReference type="RefSeq" id="WP_275111342.1">
    <property type="nucleotide sequence ID" value="NZ_JAKJSC010000007.1"/>
</dbReference>
<proteinExistence type="predicted"/>
<feature type="domain" description="DUF559" evidence="1">
    <location>
        <begin position="6"/>
        <end position="118"/>
    </location>
</feature>
<comment type="caution">
    <text evidence="2">The sequence shown here is derived from an EMBL/GenBank/DDBJ whole genome shotgun (WGS) entry which is preliminary data.</text>
</comment>
<dbReference type="Pfam" id="PF04480">
    <property type="entry name" value="DUF559"/>
    <property type="match status" value="1"/>
</dbReference>
<dbReference type="PANTHER" id="PTHR38590">
    <property type="entry name" value="BLL0828 PROTEIN"/>
    <property type="match status" value="1"/>
</dbReference>
<keyword evidence="2" id="KW-0378">Hydrolase</keyword>
<evidence type="ECO:0000259" key="1">
    <source>
        <dbReference type="Pfam" id="PF04480"/>
    </source>
</evidence>
<dbReference type="PANTHER" id="PTHR38590:SF1">
    <property type="entry name" value="BLL0828 PROTEIN"/>
    <property type="match status" value="1"/>
</dbReference>
<protein>
    <submittedName>
        <fullName evidence="2">Endonuclease domain-containing protein</fullName>
    </submittedName>
</protein>
<name>A0ABT5VX60_9BACT</name>
<dbReference type="Proteomes" id="UP001528920">
    <property type="component" value="Unassembled WGS sequence"/>
</dbReference>
<keyword evidence="2" id="KW-0255">Endonuclease</keyword>
<dbReference type="GO" id="GO:0004519">
    <property type="term" value="F:endonuclease activity"/>
    <property type="evidence" value="ECO:0007669"/>
    <property type="project" value="UniProtKB-KW"/>
</dbReference>
<dbReference type="Gene3D" id="3.40.960.10">
    <property type="entry name" value="VSR Endonuclease"/>
    <property type="match status" value="1"/>
</dbReference>
<dbReference type="InterPro" id="IPR011335">
    <property type="entry name" value="Restrct_endonuc-II-like"/>
</dbReference>
<evidence type="ECO:0000313" key="3">
    <source>
        <dbReference type="Proteomes" id="UP001528920"/>
    </source>
</evidence>
<gene>
    <name evidence="2" type="ORF">L3049_18630</name>
</gene>